<dbReference type="Gene3D" id="3.20.80.10">
    <property type="entry name" value="Regulatory factor, effector binding domain"/>
    <property type="match status" value="1"/>
</dbReference>
<dbReference type="SMART" id="SM00871">
    <property type="entry name" value="AraC_E_bind"/>
    <property type="match status" value="1"/>
</dbReference>
<feature type="domain" description="AraC effector-binding" evidence="1">
    <location>
        <begin position="186"/>
        <end position="335"/>
    </location>
</feature>
<sequence length="335" mass="37520">MKLLKKLGLGFLGLLTLLIAVSFLLPGKVRVERSLVMKASAATTFEQVNTLKNWEKWSPWHQMDPNMKITYEGPEAGTGAKYSWVGEEMGTGSLTIAGSQPHQAIKTALNFGNMGTSFAEYKFETVGEGTKVTWAMESDTKDMPWQWYVPSKYMNLFMEDMLAADFDKGLANLKEVVEKLPVAPAYKVEEKNIPATHVLTIKATCSQNDLSQKLGELYSEIAAYMQKNKLDFAGQPFAIYHKYDPAAIELEAGIPVNKPGNSAGRIQARERKAGPVAMIAHYGKYEDSYNAHMHMDSWLTQNKKTAIGAPWEVYVTDPAKEKDPEKWLTEVYYPL</sequence>
<evidence type="ECO:0000313" key="3">
    <source>
        <dbReference type="Proteomes" id="UP000326570"/>
    </source>
</evidence>
<gene>
    <name evidence="2" type="ORF">F0P94_03510</name>
</gene>
<dbReference type="RefSeq" id="WP_150902314.1">
    <property type="nucleotide sequence ID" value="NZ_VTWT01000001.1"/>
</dbReference>
<dbReference type="InterPro" id="IPR023393">
    <property type="entry name" value="START-like_dom_sf"/>
</dbReference>
<dbReference type="Pfam" id="PF06445">
    <property type="entry name" value="GyrI-like"/>
    <property type="match status" value="1"/>
</dbReference>
<dbReference type="InterPro" id="IPR011256">
    <property type="entry name" value="Reg_factor_effector_dom_sf"/>
</dbReference>
<dbReference type="InterPro" id="IPR010499">
    <property type="entry name" value="AraC_E-bd"/>
</dbReference>
<keyword evidence="3" id="KW-1185">Reference proteome</keyword>
<name>A0A5N1J5H8_9BACT</name>
<accession>A0A5N1J5H8</accession>
<protein>
    <recommendedName>
        <fullName evidence="1">AraC effector-binding domain-containing protein</fullName>
    </recommendedName>
</protein>
<dbReference type="CDD" id="cd07818">
    <property type="entry name" value="SRPBCC_1"/>
    <property type="match status" value="1"/>
</dbReference>
<dbReference type="EMBL" id="VTWT01000001">
    <property type="protein sequence ID" value="KAA9346161.1"/>
    <property type="molecule type" value="Genomic_DNA"/>
</dbReference>
<dbReference type="Proteomes" id="UP000326570">
    <property type="component" value="Unassembled WGS sequence"/>
</dbReference>
<evidence type="ECO:0000313" key="2">
    <source>
        <dbReference type="EMBL" id="KAA9346161.1"/>
    </source>
</evidence>
<organism evidence="2 3">
    <name type="scientific">Adhaeribacter soli</name>
    <dbReference type="NCBI Taxonomy" id="2607655"/>
    <lineage>
        <taxon>Bacteria</taxon>
        <taxon>Pseudomonadati</taxon>
        <taxon>Bacteroidota</taxon>
        <taxon>Cytophagia</taxon>
        <taxon>Cytophagales</taxon>
        <taxon>Hymenobacteraceae</taxon>
        <taxon>Adhaeribacter</taxon>
    </lineage>
</organism>
<dbReference type="InterPro" id="IPR029442">
    <property type="entry name" value="GyrI-like"/>
</dbReference>
<dbReference type="SUPFAM" id="SSF55136">
    <property type="entry name" value="Probable bacterial effector-binding domain"/>
    <property type="match status" value="1"/>
</dbReference>
<dbReference type="SUPFAM" id="SSF55961">
    <property type="entry name" value="Bet v1-like"/>
    <property type="match status" value="1"/>
</dbReference>
<dbReference type="InterPro" id="IPR019587">
    <property type="entry name" value="Polyketide_cyclase/dehydratase"/>
</dbReference>
<proteinExistence type="predicted"/>
<comment type="caution">
    <text evidence="2">The sequence shown here is derived from an EMBL/GenBank/DDBJ whole genome shotgun (WGS) entry which is preliminary data.</text>
</comment>
<reference evidence="2 3" key="1">
    <citation type="submission" date="2019-09" db="EMBL/GenBank/DDBJ databases">
        <title>Genome sequence of Adhaeribacter sp. M2.</title>
        <authorList>
            <person name="Srinivasan S."/>
        </authorList>
    </citation>
    <scope>NUCLEOTIDE SEQUENCE [LARGE SCALE GENOMIC DNA]</scope>
    <source>
        <strain evidence="2 3">M2</strain>
    </source>
</reference>
<dbReference type="Gene3D" id="3.30.530.20">
    <property type="match status" value="1"/>
</dbReference>
<evidence type="ECO:0000259" key="1">
    <source>
        <dbReference type="SMART" id="SM00871"/>
    </source>
</evidence>
<dbReference type="AlphaFoldDB" id="A0A5N1J5H8"/>
<dbReference type="Pfam" id="PF10604">
    <property type="entry name" value="Polyketide_cyc2"/>
    <property type="match status" value="1"/>
</dbReference>